<keyword evidence="2" id="KW-1185">Reference proteome</keyword>
<accession>A0ACC7PP39</accession>
<dbReference type="EMBL" id="JAPEQY010000030">
    <property type="protein sequence ID" value="MFO2480589.1"/>
    <property type="molecule type" value="Genomic_DNA"/>
</dbReference>
<protein>
    <submittedName>
        <fullName evidence="1">Amino acid adenylation domain-containing protein</fullName>
    </submittedName>
</protein>
<evidence type="ECO:0000313" key="2">
    <source>
        <dbReference type="Proteomes" id="UP001637618"/>
    </source>
</evidence>
<sequence length="1129" mass="124899">MRRLEIMLAGSSPALAAVRQGLEPFGHGLSATMPQADLLIEDASQLVSPAPNQATWMSLRLAIGPMIECGLPLLQFRCYDRTQQLVAVLDVTPEPCGNGQRLRRKAIRRLVEWVARHVSGFSRQAGYFSQTVTASVFPEQSLHGLEDLAYLHRFNRTADPALLHKASTPLIAVLAHSLHTFAERPALSIAGATFSYRQLHQRSLAIQYVLWPLIQHHQMPVVGICLSKSVDLYASILATLGCGATFLPLEPGHPVLRQKAMLENARAVVLLDDGQHPLREHFTALDVGMIDNQHANDDQPLVRVLPSLDSAALVLYTSGTTGQPKGVLLSQHNLAHFCAWYARHVRLNEYSRVLQFSSLGFDSSLIDLFPTLNHGATLIVPTEEQRRDPQQLVALIRQQHVSHAFLPPALLSILPLDRPLGVDHILTGGDLCEPHVIAQLAGQCALHNFYGPTEATVLVTARQLQVNDDNRQLGAPIANSQVLILDEQDQPVEENVVGELYITGPGVSLGYVNQPQQTAEHFVHLALPDGQTLRTYRTGDRAKWTKHGIEFVGRRDHQVKIRGFRVETLEIEQSLRDSHLFRQVAVVIDSDRRILAFVAQPEALDASASLTALKQYARQALPDYMQPTVCTELTSMPYSSNGKIDRQTLLNLATHPASDTAPCAPQSPMEEQLLNLWSELLTLPTSEMSTGDSFFHLGGHSILLSTMLLRIRDLYGRSLPLSQFIEAPTVRNLAALMGDDPPALAPAHHAARDAVKELGIRMLPADQAGDRQKVIVTGANSFVGVHIVEALLAAGATEVACLIRESAGQSAATRFTQALHEYRLEHLDMTRVQVYAADICKPCLGLDPQAYQYLSRDYGALVHNAAHVNHVMDYASLARDNVEPVLECLRLCETHCKKVLNFVSTLSASSSIDAQGRVLEAPAATTPPLYIKNGYNLSKWVAERLLGQAAEQGAWVNIYRPGNISFNSQNGACRPQKNRLMLMLKGSLQLGWVPRLDLNFDLMPVDFLARFIAFHSRRYDCSRAVFNLHNPQPLSWKAYVESFRQAGHCFELVSVEDWQHRLGEVGRENALFGVLGFYLNELGEDIGDTSMICHDNARHGVEEMGVQYPEKSPALLRKGCQYLKDIGFL</sequence>
<gene>
    <name evidence="1" type="ORF">OOJ96_24730</name>
</gene>
<reference evidence="1" key="1">
    <citation type="submission" date="2022-11" db="EMBL/GenBank/DDBJ databases">
        <title>Draft genome sequences of strains of Pseudomonas imrae sp. nov.</title>
        <authorList>
            <person name="Salva Serra F."/>
            <person name="Nimje P."/>
            <person name="Moore E.R.B."/>
            <person name="Marathe N.P."/>
        </authorList>
    </citation>
    <scope>NUCLEOTIDE SEQUENCE</scope>
    <source>
        <strain evidence="1">15FMM2</strain>
    </source>
</reference>
<dbReference type="Proteomes" id="UP001637618">
    <property type="component" value="Unassembled WGS sequence"/>
</dbReference>
<organism evidence="1 2">
    <name type="scientific">Pseudomonas imrae</name>
    <dbReference type="NCBI Taxonomy" id="2992837"/>
    <lineage>
        <taxon>Bacteria</taxon>
        <taxon>Pseudomonadati</taxon>
        <taxon>Pseudomonadota</taxon>
        <taxon>Gammaproteobacteria</taxon>
        <taxon>Pseudomonadales</taxon>
        <taxon>Pseudomonadaceae</taxon>
        <taxon>Pseudomonas</taxon>
    </lineage>
</organism>
<comment type="caution">
    <text evidence="1">The sequence shown here is derived from an EMBL/GenBank/DDBJ whole genome shotgun (WGS) entry which is preliminary data.</text>
</comment>
<evidence type="ECO:0000313" key="1">
    <source>
        <dbReference type="EMBL" id="MFO2480589.1"/>
    </source>
</evidence>
<name>A0ACC7PP39_9PSED</name>
<proteinExistence type="predicted"/>